<dbReference type="EC" id="3.6.3.17" evidence="6"/>
<organism evidence="6 7">
    <name type="scientific">Afipia felis</name>
    <name type="common">Cat scratch disease bacillus</name>
    <dbReference type="NCBI Taxonomy" id="1035"/>
    <lineage>
        <taxon>Bacteria</taxon>
        <taxon>Pseudomonadati</taxon>
        <taxon>Pseudomonadota</taxon>
        <taxon>Alphaproteobacteria</taxon>
        <taxon>Hyphomicrobiales</taxon>
        <taxon>Nitrobacteraceae</taxon>
        <taxon>Afipia</taxon>
    </lineage>
</organism>
<dbReference type="OrthoDB" id="9805029at2"/>
<dbReference type="InterPro" id="IPR027417">
    <property type="entry name" value="P-loop_NTPase"/>
</dbReference>
<evidence type="ECO:0000256" key="1">
    <source>
        <dbReference type="ARBA" id="ARBA00005417"/>
    </source>
</evidence>
<feature type="domain" description="ABC transporter" evidence="5">
    <location>
        <begin position="21"/>
        <end position="250"/>
    </location>
</feature>
<evidence type="ECO:0000256" key="3">
    <source>
        <dbReference type="ARBA" id="ARBA00022840"/>
    </source>
</evidence>
<dbReference type="PANTHER" id="PTHR43790:SF4">
    <property type="entry name" value="GUANOSINE IMPORT ATP-BINDING PROTEIN NUPO"/>
    <property type="match status" value="1"/>
</dbReference>
<evidence type="ECO:0000256" key="2">
    <source>
        <dbReference type="ARBA" id="ARBA00022741"/>
    </source>
</evidence>
<evidence type="ECO:0000259" key="5">
    <source>
        <dbReference type="PROSITE" id="PS50893"/>
    </source>
</evidence>
<protein>
    <submittedName>
        <fullName evidence="6">Galactose/methyl galactoside import ATP-binding protein MglA</fullName>
        <ecNumber evidence="6">3.6.3.17</ecNumber>
    </submittedName>
</protein>
<dbReference type="Pfam" id="PF00005">
    <property type="entry name" value="ABC_tran"/>
    <property type="match status" value="2"/>
</dbReference>
<dbReference type="SUPFAM" id="SSF52540">
    <property type="entry name" value="P-loop containing nucleoside triphosphate hydrolases"/>
    <property type="match status" value="2"/>
</dbReference>
<keyword evidence="2" id="KW-0547">Nucleotide-binding</keyword>
<dbReference type="PROSITE" id="PS50893">
    <property type="entry name" value="ABC_TRANSPORTER_2"/>
    <property type="match status" value="2"/>
</dbReference>
<dbReference type="Gene3D" id="3.40.50.300">
    <property type="entry name" value="P-loop containing nucleotide triphosphate hydrolases"/>
    <property type="match status" value="2"/>
</dbReference>
<dbReference type="EMBL" id="UIGB01000001">
    <property type="protein sequence ID" value="SUU83905.1"/>
    <property type="molecule type" value="Genomic_DNA"/>
</dbReference>
<dbReference type="GO" id="GO:0005524">
    <property type="term" value="F:ATP binding"/>
    <property type="evidence" value="ECO:0007669"/>
    <property type="project" value="UniProtKB-KW"/>
</dbReference>
<dbReference type="InterPro" id="IPR050107">
    <property type="entry name" value="ABC_carbohydrate_import_ATPase"/>
</dbReference>
<dbReference type="PROSITE" id="PS00211">
    <property type="entry name" value="ABC_TRANSPORTER_1"/>
    <property type="match status" value="1"/>
</dbReference>
<gene>
    <name evidence="6" type="primary">mglA</name>
    <name evidence="6" type="ORF">NCTC12722_01084</name>
</gene>
<dbReference type="CDD" id="cd03215">
    <property type="entry name" value="ABC_Carb_Monos_II"/>
    <property type="match status" value="1"/>
</dbReference>
<evidence type="ECO:0000313" key="7">
    <source>
        <dbReference type="Proteomes" id="UP000254343"/>
    </source>
</evidence>
<comment type="similarity">
    <text evidence="1">Belongs to the ABC transporter superfamily.</text>
</comment>
<dbReference type="GO" id="GO:0016887">
    <property type="term" value="F:ATP hydrolysis activity"/>
    <property type="evidence" value="ECO:0007669"/>
    <property type="project" value="InterPro"/>
</dbReference>
<keyword evidence="6" id="KW-0378">Hydrolase</keyword>
<keyword evidence="3 6" id="KW-0067">ATP-binding</keyword>
<dbReference type="InterPro" id="IPR017871">
    <property type="entry name" value="ABC_transporter-like_CS"/>
</dbReference>
<evidence type="ECO:0000256" key="4">
    <source>
        <dbReference type="ARBA" id="ARBA00024722"/>
    </source>
</evidence>
<reference evidence="6 7" key="1">
    <citation type="submission" date="2018-06" db="EMBL/GenBank/DDBJ databases">
        <authorList>
            <consortium name="Pathogen Informatics"/>
            <person name="Doyle S."/>
        </authorList>
    </citation>
    <scope>NUCLEOTIDE SEQUENCE [LARGE SCALE GENOMIC DNA]</scope>
    <source>
        <strain evidence="6 7">NCTC12722</strain>
    </source>
</reference>
<proteinExistence type="inferred from homology"/>
<dbReference type="CDD" id="cd03216">
    <property type="entry name" value="ABC_Carb_Monos_I"/>
    <property type="match status" value="1"/>
</dbReference>
<evidence type="ECO:0000313" key="6">
    <source>
        <dbReference type="EMBL" id="SUU83905.1"/>
    </source>
</evidence>
<dbReference type="RefSeq" id="WP_002718684.1">
    <property type="nucleotide sequence ID" value="NZ_UFSI01000001.1"/>
</dbReference>
<sequence length="543" mass="58650">MLATQSVVEKEPPGFGETFLLELDGVTKRYPLTVANDGINLKLKKGEIHAVLGENGAGKSTLMKLIFGVVTPDEGIIRWNGEEVLITNPAQARALGISMVFQHFTLFETITVAENISLTVPGSIQEISNRVRKISKEFGLPIEPNAMVHTLSIGERQRVEIIRCLLQNPSLLILDEPTSVLPPPSVEQLFATLRGLSERGIAILYISHKLEEIRALCHSATILRQGRVTGTVIPAAKTAGELARLMIGKDLPTTKHAPARDTNVVGLEVNKLSTFKADPFAVNLDNISFEVRAGEILGIAGVSGNGQTLLTRLLSGEEPMTAAESGAIKMMGQPIADLDAAERRNRKLAFVPEERLGRGAAATMSLSDNALLTAHRYGMVDRGLVRFTRRNKFTEDTILDLDVRCSGRGALAASLSGGNLQKFIVGREMSHEPQVLVVAQPTWGIDVNAATMVRQKLVDLRDSGVAVLVVSEELEELFEISDRIAVMFKGRLSHAMPTRDADVEMVGRMMMGMFNPMYPNDVVIGAGTAAIPPSVTVGVGGQA</sequence>
<dbReference type="Proteomes" id="UP000254343">
    <property type="component" value="Unassembled WGS sequence"/>
</dbReference>
<dbReference type="PANTHER" id="PTHR43790">
    <property type="entry name" value="CARBOHYDRATE TRANSPORT ATP-BINDING PROTEIN MG119-RELATED"/>
    <property type="match status" value="1"/>
</dbReference>
<feature type="domain" description="ABC transporter" evidence="5">
    <location>
        <begin position="269"/>
        <end position="514"/>
    </location>
</feature>
<dbReference type="AlphaFoldDB" id="A0A380W6W8"/>
<dbReference type="InterPro" id="IPR003593">
    <property type="entry name" value="AAA+_ATPase"/>
</dbReference>
<accession>A0A380W6W8</accession>
<dbReference type="SMART" id="SM00382">
    <property type="entry name" value="AAA"/>
    <property type="match status" value="1"/>
</dbReference>
<name>A0A380W6W8_AFIFE</name>
<dbReference type="InterPro" id="IPR003439">
    <property type="entry name" value="ABC_transporter-like_ATP-bd"/>
</dbReference>
<comment type="function">
    <text evidence="4">Involved in beta-(1--&gt;2)glucan export. Transmembrane domains (TMD) form a pore in the inner membrane and the ATP-binding domain (NBD) is responsible for energy generation.</text>
</comment>